<evidence type="ECO:0000313" key="2">
    <source>
        <dbReference type="Proteomes" id="UP000265520"/>
    </source>
</evidence>
<reference evidence="1 2" key="1">
    <citation type="journal article" date="2018" name="Front. Plant Sci.">
        <title>Red Clover (Trifolium pratense) and Zigzag Clover (T. medium) - A Picture of Genomic Similarities and Differences.</title>
        <authorList>
            <person name="Dluhosova J."/>
            <person name="Istvanek J."/>
            <person name="Nedelnik J."/>
            <person name="Repkova J."/>
        </authorList>
    </citation>
    <scope>NUCLEOTIDE SEQUENCE [LARGE SCALE GENOMIC DNA]</scope>
    <source>
        <strain evidence="2">cv. 10/8</strain>
        <tissue evidence="1">Leaf</tissue>
    </source>
</reference>
<keyword evidence="2" id="KW-1185">Reference proteome</keyword>
<feature type="non-terminal residue" evidence="1">
    <location>
        <position position="14"/>
    </location>
</feature>
<sequence>MLMGRQLEKKTWVI</sequence>
<evidence type="ECO:0000313" key="1">
    <source>
        <dbReference type="EMBL" id="MCI72524.1"/>
    </source>
</evidence>
<protein>
    <submittedName>
        <fullName evidence="1">Uncharacterized protein</fullName>
    </submittedName>
</protein>
<organism evidence="1 2">
    <name type="scientific">Trifolium medium</name>
    <dbReference type="NCBI Taxonomy" id="97028"/>
    <lineage>
        <taxon>Eukaryota</taxon>
        <taxon>Viridiplantae</taxon>
        <taxon>Streptophyta</taxon>
        <taxon>Embryophyta</taxon>
        <taxon>Tracheophyta</taxon>
        <taxon>Spermatophyta</taxon>
        <taxon>Magnoliopsida</taxon>
        <taxon>eudicotyledons</taxon>
        <taxon>Gunneridae</taxon>
        <taxon>Pentapetalae</taxon>
        <taxon>rosids</taxon>
        <taxon>fabids</taxon>
        <taxon>Fabales</taxon>
        <taxon>Fabaceae</taxon>
        <taxon>Papilionoideae</taxon>
        <taxon>50 kb inversion clade</taxon>
        <taxon>NPAAA clade</taxon>
        <taxon>Hologalegina</taxon>
        <taxon>IRL clade</taxon>
        <taxon>Trifolieae</taxon>
        <taxon>Trifolium</taxon>
    </lineage>
</organism>
<comment type="caution">
    <text evidence="1">The sequence shown here is derived from an EMBL/GenBank/DDBJ whole genome shotgun (WGS) entry which is preliminary data.</text>
</comment>
<dbReference type="EMBL" id="LXQA010819732">
    <property type="protein sequence ID" value="MCI72524.1"/>
    <property type="molecule type" value="Genomic_DNA"/>
</dbReference>
<name>A0A392UIS1_9FABA</name>
<dbReference type="Proteomes" id="UP000265520">
    <property type="component" value="Unassembled WGS sequence"/>
</dbReference>
<proteinExistence type="predicted"/>
<accession>A0A392UIS1</accession>